<accession>A0A6A5ZXK9</accession>
<gene>
    <name evidence="1" type="ORF">P153DRAFT_401660</name>
</gene>
<keyword evidence="2" id="KW-1185">Reference proteome</keyword>
<dbReference type="RefSeq" id="XP_033518149.1">
    <property type="nucleotide sequence ID" value="XM_033671925.1"/>
</dbReference>
<sequence>MGLCRNARPFPTPSLCRTPLLGPLRLCNANPPFLFAHYSLPSILKLPHRRLSSSMVYVYRSRLFLNLNVFSLVLAQSPAAFPSDVTSPQGFFGGCRKRIYADCQATSLAQCPLTERTLDTHHEQPSTPQPSQECSVLLSFRACPA</sequence>
<dbReference type="GeneID" id="54412357"/>
<reference evidence="1" key="1">
    <citation type="journal article" date="2020" name="Stud. Mycol.">
        <title>101 Dothideomycetes genomes: a test case for predicting lifestyles and emergence of pathogens.</title>
        <authorList>
            <person name="Haridas S."/>
            <person name="Albert R."/>
            <person name="Binder M."/>
            <person name="Bloem J."/>
            <person name="Labutti K."/>
            <person name="Salamov A."/>
            <person name="Andreopoulos B."/>
            <person name="Baker S."/>
            <person name="Barry K."/>
            <person name="Bills G."/>
            <person name="Bluhm B."/>
            <person name="Cannon C."/>
            <person name="Castanera R."/>
            <person name="Culley D."/>
            <person name="Daum C."/>
            <person name="Ezra D."/>
            <person name="Gonzalez J."/>
            <person name="Henrissat B."/>
            <person name="Kuo A."/>
            <person name="Liang C."/>
            <person name="Lipzen A."/>
            <person name="Lutzoni F."/>
            <person name="Magnuson J."/>
            <person name="Mondo S."/>
            <person name="Nolan M."/>
            <person name="Ohm R."/>
            <person name="Pangilinan J."/>
            <person name="Park H.-J."/>
            <person name="Ramirez L."/>
            <person name="Alfaro M."/>
            <person name="Sun H."/>
            <person name="Tritt A."/>
            <person name="Yoshinaga Y."/>
            <person name="Zwiers L.-H."/>
            <person name="Turgeon B."/>
            <person name="Goodwin S."/>
            <person name="Spatafora J."/>
            <person name="Crous P."/>
            <person name="Grigoriev I."/>
        </authorList>
    </citation>
    <scope>NUCLEOTIDE SEQUENCE</scope>
    <source>
        <strain evidence="1">CBS 119687</strain>
    </source>
</reference>
<organism evidence="1 2">
    <name type="scientific">Dothidotthia symphoricarpi CBS 119687</name>
    <dbReference type="NCBI Taxonomy" id="1392245"/>
    <lineage>
        <taxon>Eukaryota</taxon>
        <taxon>Fungi</taxon>
        <taxon>Dikarya</taxon>
        <taxon>Ascomycota</taxon>
        <taxon>Pezizomycotina</taxon>
        <taxon>Dothideomycetes</taxon>
        <taxon>Pleosporomycetidae</taxon>
        <taxon>Pleosporales</taxon>
        <taxon>Dothidotthiaceae</taxon>
        <taxon>Dothidotthia</taxon>
    </lineage>
</organism>
<evidence type="ECO:0000313" key="1">
    <source>
        <dbReference type="EMBL" id="KAF2123755.1"/>
    </source>
</evidence>
<dbReference type="EMBL" id="ML977522">
    <property type="protein sequence ID" value="KAF2123755.1"/>
    <property type="molecule type" value="Genomic_DNA"/>
</dbReference>
<evidence type="ECO:0000313" key="2">
    <source>
        <dbReference type="Proteomes" id="UP000799771"/>
    </source>
</evidence>
<dbReference type="Proteomes" id="UP000799771">
    <property type="component" value="Unassembled WGS sequence"/>
</dbReference>
<dbReference type="AlphaFoldDB" id="A0A6A5ZXK9"/>
<proteinExistence type="predicted"/>
<protein>
    <submittedName>
        <fullName evidence="1">Uncharacterized protein</fullName>
    </submittedName>
</protein>
<name>A0A6A5ZXK9_9PLEO</name>